<dbReference type="HOGENOM" id="CLU_101288_0_0_6"/>
<dbReference type="GO" id="GO:0016747">
    <property type="term" value="F:acyltransferase activity, transferring groups other than amino-acyl groups"/>
    <property type="evidence" value="ECO:0007669"/>
    <property type="project" value="InterPro"/>
</dbReference>
<dbReference type="InterPro" id="IPR016181">
    <property type="entry name" value="Acyl_CoA_acyltransferase"/>
</dbReference>
<dbReference type="EMBL" id="CP000155">
    <property type="protein sequence ID" value="ABC32285.1"/>
    <property type="molecule type" value="Genomic_DNA"/>
</dbReference>
<dbReference type="Gene3D" id="3.40.630.30">
    <property type="match status" value="1"/>
</dbReference>
<dbReference type="STRING" id="349521.HCH_05627"/>
<organism evidence="8 9">
    <name type="scientific">Hahella chejuensis (strain KCTC 2396)</name>
    <dbReference type="NCBI Taxonomy" id="349521"/>
    <lineage>
        <taxon>Bacteria</taxon>
        <taxon>Pseudomonadati</taxon>
        <taxon>Pseudomonadota</taxon>
        <taxon>Gammaproteobacteria</taxon>
        <taxon>Oceanospirillales</taxon>
        <taxon>Hahellaceae</taxon>
        <taxon>Hahella</taxon>
    </lineage>
</organism>
<gene>
    <name evidence="8" type="ordered locus">HCH_05627</name>
</gene>
<evidence type="ECO:0000313" key="8">
    <source>
        <dbReference type="EMBL" id="ABC32285.1"/>
    </source>
</evidence>
<dbReference type="PANTHER" id="PTHR36449:SF1">
    <property type="entry name" value="ACETYLTRANSFERASE"/>
    <property type="match status" value="1"/>
</dbReference>
<feature type="domain" description="N-acetyltransferase" evidence="7">
    <location>
        <begin position="11"/>
        <end position="168"/>
    </location>
</feature>
<name>Q2SAN9_HAHCH</name>
<keyword evidence="2" id="KW-0678">Repressor</keyword>
<evidence type="ECO:0000256" key="4">
    <source>
        <dbReference type="ARBA" id="ARBA00022679"/>
    </source>
</evidence>
<dbReference type="Pfam" id="PF13508">
    <property type="entry name" value="Acetyltransf_7"/>
    <property type="match status" value="1"/>
</dbReference>
<dbReference type="InterPro" id="IPR000182">
    <property type="entry name" value="GNAT_dom"/>
</dbReference>
<dbReference type="RefSeq" id="WP_011399347.1">
    <property type="nucleotide sequence ID" value="NC_007645.1"/>
</dbReference>
<keyword evidence="3" id="KW-1277">Toxin-antitoxin system</keyword>
<dbReference type="CDD" id="cd04301">
    <property type="entry name" value="NAT_SF"/>
    <property type="match status" value="1"/>
</dbReference>
<dbReference type="AlphaFoldDB" id="Q2SAN9"/>
<evidence type="ECO:0000256" key="1">
    <source>
        <dbReference type="ARBA" id="ARBA00009342"/>
    </source>
</evidence>
<evidence type="ECO:0000256" key="6">
    <source>
        <dbReference type="ARBA" id="ARBA00049880"/>
    </source>
</evidence>
<sequence>MTSDARVSPYEPVRKLAATDQVDAFDCGQVALNQFLQRYAFVNQKANSAQTYVCRLGDLVVGFYSLAVGSVDPEAAPSRVMKGLARHPVPVMILARLAVDKEHQRQGLGQALLKDALLRTAQAADIAGIRCLLVHAKDDAARRWYESWEFEPSPTDPYHLFLMLKDLKSLLD</sequence>
<dbReference type="SUPFAM" id="SSF55729">
    <property type="entry name" value="Acyl-CoA N-acyltransferases (Nat)"/>
    <property type="match status" value="1"/>
</dbReference>
<protein>
    <submittedName>
        <fullName evidence="8">Histone acetyltransferase HPA2/related acetyltransferase</fullName>
    </submittedName>
</protein>
<dbReference type="PROSITE" id="PS51186">
    <property type="entry name" value="GNAT"/>
    <property type="match status" value="1"/>
</dbReference>
<dbReference type="eggNOG" id="COG0454">
    <property type="taxonomic scope" value="Bacteria"/>
</dbReference>
<dbReference type="OrthoDB" id="9799147at2"/>
<evidence type="ECO:0000313" key="9">
    <source>
        <dbReference type="Proteomes" id="UP000000238"/>
    </source>
</evidence>
<dbReference type="PANTHER" id="PTHR36449">
    <property type="entry name" value="ACETYLTRANSFERASE-RELATED"/>
    <property type="match status" value="1"/>
</dbReference>
<evidence type="ECO:0000259" key="7">
    <source>
        <dbReference type="PROSITE" id="PS51186"/>
    </source>
</evidence>
<proteinExistence type="inferred from homology"/>
<evidence type="ECO:0000256" key="2">
    <source>
        <dbReference type="ARBA" id="ARBA00022491"/>
    </source>
</evidence>
<evidence type="ECO:0000256" key="5">
    <source>
        <dbReference type="ARBA" id="ARBA00023315"/>
    </source>
</evidence>
<evidence type="ECO:0000256" key="3">
    <source>
        <dbReference type="ARBA" id="ARBA00022649"/>
    </source>
</evidence>
<accession>Q2SAN9</accession>
<dbReference type="KEGG" id="hch:HCH_05627"/>
<reference evidence="8 9" key="1">
    <citation type="journal article" date="2005" name="Nucleic Acids Res.">
        <title>Genomic blueprint of Hahella chejuensis, a marine microbe producing an algicidal agent.</title>
        <authorList>
            <person name="Jeong H."/>
            <person name="Yim J.H."/>
            <person name="Lee C."/>
            <person name="Choi S.-H."/>
            <person name="Park Y.K."/>
            <person name="Yoon S.H."/>
            <person name="Hur C.-G."/>
            <person name="Kang H.-Y."/>
            <person name="Kim D."/>
            <person name="Lee H.H."/>
            <person name="Park K.H."/>
            <person name="Park S.-H."/>
            <person name="Park H.-S."/>
            <person name="Lee H.K."/>
            <person name="Oh T.K."/>
            <person name="Kim J.F."/>
        </authorList>
    </citation>
    <scope>NUCLEOTIDE SEQUENCE [LARGE SCALE GENOMIC DNA]</scope>
    <source>
        <strain evidence="8 9">KCTC 2396</strain>
    </source>
</reference>
<keyword evidence="9" id="KW-1185">Reference proteome</keyword>
<keyword evidence="4 8" id="KW-0808">Transferase</keyword>
<dbReference type="Proteomes" id="UP000000238">
    <property type="component" value="Chromosome"/>
</dbReference>
<keyword evidence="5" id="KW-0012">Acyltransferase</keyword>
<comment type="similarity">
    <text evidence="1">Belongs to the acetyltransferase family. GNAT subfamily.</text>
</comment>
<comment type="catalytic activity">
    <reaction evidence="6">
        <text>glycyl-tRNA(Gly) + acetyl-CoA = N-acetylglycyl-tRNA(Gly) + CoA + H(+)</text>
        <dbReference type="Rhea" id="RHEA:81867"/>
        <dbReference type="Rhea" id="RHEA-COMP:9683"/>
        <dbReference type="Rhea" id="RHEA-COMP:19766"/>
        <dbReference type="ChEBI" id="CHEBI:15378"/>
        <dbReference type="ChEBI" id="CHEBI:57287"/>
        <dbReference type="ChEBI" id="CHEBI:57288"/>
        <dbReference type="ChEBI" id="CHEBI:78522"/>
        <dbReference type="ChEBI" id="CHEBI:232036"/>
    </reaction>
</comment>